<evidence type="ECO:0000259" key="4">
    <source>
        <dbReference type="PROSITE" id="PS50991"/>
    </source>
</evidence>
<gene>
    <name evidence="5" type="ORF">C8E83_2198</name>
</gene>
<dbReference type="RefSeq" id="WP_121369899.1">
    <property type="nucleotide sequence ID" value="NZ_RBKS01000001.1"/>
</dbReference>
<dbReference type="GO" id="GO:0006552">
    <property type="term" value="P:L-leucine catabolic process"/>
    <property type="evidence" value="ECO:0007669"/>
    <property type="project" value="TreeGrafter"/>
</dbReference>
<evidence type="ECO:0000256" key="3">
    <source>
        <dbReference type="ARBA" id="ARBA00023239"/>
    </source>
</evidence>
<dbReference type="GO" id="GO:0004419">
    <property type="term" value="F:hydroxymethylglutaryl-CoA lyase activity"/>
    <property type="evidence" value="ECO:0007669"/>
    <property type="project" value="TreeGrafter"/>
</dbReference>
<name>A0A495IGC0_9MICO</name>
<dbReference type="SUPFAM" id="SSF51569">
    <property type="entry name" value="Aldolase"/>
    <property type="match status" value="1"/>
</dbReference>
<dbReference type="PROSITE" id="PS50991">
    <property type="entry name" value="PYR_CT"/>
    <property type="match status" value="1"/>
</dbReference>
<comment type="similarity">
    <text evidence="1">Belongs to the HMG-CoA lyase family.</text>
</comment>
<dbReference type="GO" id="GO:0046872">
    <property type="term" value="F:metal ion binding"/>
    <property type="evidence" value="ECO:0007669"/>
    <property type="project" value="UniProtKB-KW"/>
</dbReference>
<reference evidence="5 6" key="1">
    <citation type="submission" date="2018-10" db="EMBL/GenBank/DDBJ databases">
        <title>Sequencing the genomes of 1000 actinobacteria strains.</title>
        <authorList>
            <person name="Klenk H.-P."/>
        </authorList>
    </citation>
    <scope>NUCLEOTIDE SEQUENCE [LARGE SCALE GENOMIC DNA]</scope>
    <source>
        <strain evidence="5 6">DSM 17894</strain>
    </source>
</reference>
<dbReference type="Proteomes" id="UP000280008">
    <property type="component" value="Unassembled WGS sequence"/>
</dbReference>
<evidence type="ECO:0000313" key="5">
    <source>
        <dbReference type="EMBL" id="RKR75062.1"/>
    </source>
</evidence>
<evidence type="ECO:0000256" key="1">
    <source>
        <dbReference type="ARBA" id="ARBA00009405"/>
    </source>
</evidence>
<dbReference type="PANTHER" id="PTHR42738:SF7">
    <property type="entry name" value="HYDROXYMETHYLGLUTARYL-COA LYASE"/>
    <property type="match status" value="1"/>
</dbReference>
<evidence type="ECO:0000313" key="6">
    <source>
        <dbReference type="Proteomes" id="UP000280008"/>
    </source>
</evidence>
<dbReference type="InterPro" id="IPR013785">
    <property type="entry name" value="Aldolase_TIM"/>
</dbReference>
<dbReference type="AlphaFoldDB" id="A0A495IGC0"/>
<dbReference type="InterPro" id="IPR000891">
    <property type="entry name" value="PYR_CT"/>
</dbReference>
<dbReference type="Pfam" id="PF00682">
    <property type="entry name" value="HMGL-like"/>
    <property type="match status" value="1"/>
</dbReference>
<dbReference type="PANTHER" id="PTHR42738">
    <property type="entry name" value="HYDROXYMETHYLGLUTARYL-COA LYASE"/>
    <property type="match status" value="1"/>
</dbReference>
<dbReference type="GO" id="GO:0046951">
    <property type="term" value="P:ketone body biosynthetic process"/>
    <property type="evidence" value="ECO:0007669"/>
    <property type="project" value="TreeGrafter"/>
</dbReference>
<comment type="caution">
    <text evidence="5">The sequence shown here is derived from an EMBL/GenBank/DDBJ whole genome shotgun (WGS) entry which is preliminary data.</text>
</comment>
<keyword evidence="2" id="KW-0479">Metal-binding</keyword>
<sequence>MPDFAYPRADDVVLRDATLRDGLQLTGSLLPTEAKVRLARGLFALGFTEIEIGAMARPDRVPPMANTLDVIEALTPDELDKSWIWAATPRSIERALDAGGRNFEYCFSATDSHNLANVGRTVEQSLDAMPDAFEKVLSAGGRIQLTLATSFTCPFDGAVDPDRVIAIATDPRVAGTSSIAVCDTIGQAVPTQVAALVARTLDDTAFDRVYFHGHDTWGLGVANALAAVGAGAAALDGALAGLGGCPFAPGASGNTSTEDLLFALRPAWITPSTFADLVRLGEGLVADVAEPNRSKAAEGARSTSHAFEWVIPAG</sequence>
<evidence type="ECO:0000256" key="2">
    <source>
        <dbReference type="ARBA" id="ARBA00022723"/>
    </source>
</evidence>
<dbReference type="InterPro" id="IPR043594">
    <property type="entry name" value="HMGL"/>
</dbReference>
<dbReference type="EMBL" id="RBKS01000001">
    <property type="protein sequence ID" value="RKR75062.1"/>
    <property type="molecule type" value="Genomic_DNA"/>
</dbReference>
<proteinExistence type="inferred from homology"/>
<keyword evidence="3 5" id="KW-0456">Lyase</keyword>
<dbReference type="Gene3D" id="3.20.20.70">
    <property type="entry name" value="Aldolase class I"/>
    <property type="match status" value="1"/>
</dbReference>
<keyword evidence="6" id="KW-1185">Reference proteome</keyword>
<organism evidence="5 6">
    <name type="scientific">Frondihabitans australicus</name>
    <dbReference type="NCBI Taxonomy" id="386892"/>
    <lineage>
        <taxon>Bacteria</taxon>
        <taxon>Bacillati</taxon>
        <taxon>Actinomycetota</taxon>
        <taxon>Actinomycetes</taxon>
        <taxon>Micrococcales</taxon>
        <taxon>Microbacteriaceae</taxon>
        <taxon>Frondihabitans</taxon>
    </lineage>
</organism>
<accession>A0A495IGC0</accession>
<protein>
    <submittedName>
        <fullName evidence="5">Hydroxymethylglutaryl-CoA lyase</fullName>
    </submittedName>
</protein>
<feature type="domain" description="Pyruvate carboxyltransferase" evidence="4">
    <location>
        <begin position="12"/>
        <end position="281"/>
    </location>
</feature>
<dbReference type="OrthoDB" id="9784013at2"/>